<accession>A0A1Z5HPV0</accession>
<dbReference type="Gene3D" id="1.10.569.10">
    <property type="entry name" value="Aldehyde Ferredoxin Oxidoreductase Protein, subunit A, domain 2"/>
    <property type="match status" value="1"/>
</dbReference>
<dbReference type="Pfam" id="PF01314">
    <property type="entry name" value="AFOR_C"/>
    <property type="match status" value="1"/>
</dbReference>
<feature type="domain" description="Aldehyde ferredoxin oxidoreductase N-terminal" evidence="9">
    <location>
        <begin position="5"/>
        <end position="205"/>
    </location>
</feature>
<keyword evidence="3" id="KW-0004">4Fe-4S</keyword>
<dbReference type="InterPro" id="IPR013984">
    <property type="entry name" value="Ald_Fedxn_OxRdtase_dom2"/>
</dbReference>
<gene>
    <name evidence="10" type="ORF">KKC1_06300</name>
</gene>
<keyword evidence="6" id="KW-0408">Iron</keyword>
<dbReference type="InterPro" id="IPR013985">
    <property type="entry name" value="Ald_Fedxn_OxRdtase_dom3"/>
</dbReference>
<evidence type="ECO:0000256" key="2">
    <source>
        <dbReference type="ARBA" id="ARBA00011032"/>
    </source>
</evidence>
<dbReference type="AlphaFoldDB" id="A0A1Z5HPV0"/>
<comment type="similarity">
    <text evidence="2">Belongs to the AOR/FOR family.</text>
</comment>
<evidence type="ECO:0000256" key="4">
    <source>
        <dbReference type="ARBA" id="ARBA00022723"/>
    </source>
</evidence>
<evidence type="ECO:0000313" key="11">
    <source>
        <dbReference type="Proteomes" id="UP000197032"/>
    </source>
</evidence>
<dbReference type="Proteomes" id="UP000197032">
    <property type="component" value="Unassembled WGS sequence"/>
</dbReference>
<organism evidence="10 11">
    <name type="scientific">Calderihabitans maritimus</name>
    <dbReference type="NCBI Taxonomy" id="1246530"/>
    <lineage>
        <taxon>Bacteria</taxon>
        <taxon>Bacillati</taxon>
        <taxon>Bacillota</taxon>
        <taxon>Clostridia</taxon>
        <taxon>Neomoorellales</taxon>
        <taxon>Calderihabitantaceae</taxon>
        <taxon>Calderihabitans</taxon>
    </lineage>
</organism>
<dbReference type="InterPro" id="IPR001203">
    <property type="entry name" value="OxRdtase_Ald_Fedxn_C"/>
</dbReference>
<comment type="cofactor">
    <cofactor evidence="1">
        <name>[4Fe-4S] cluster</name>
        <dbReference type="ChEBI" id="CHEBI:49883"/>
    </cofactor>
</comment>
<comment type="caution">
    <text evidence="10">The sequence shown here is derived from an EMBL/GenBank/DDBJ whole genome shotgun (WGS) entry which is preliminary data.</text>
</comment>
<dbReference type="PANTHER" id="PTHR30038">
    <property type="entry name" value="ALDEHYDE FERREDOXIN OXIDOREDUCTASE"/>
    <property type="match status" value="1"/>
</dbReference>
<dbReference type="InterPro" id="IPR036503">
    <property type="entry name" value="Ald_Fedxn_OxRdtase_N_sf"/>
</dbReference>
<evidence type="ECO:0000256" key="8">
    <source>
        <dbReference type="ARBA" id="ARBA00049934"/>
    </source>
</evidence>
<reference evidence="11" key="1">
    <citation type="journal article" date="2017" name="Appl. Environ. Microbiol.">
        <title>Genomic analysis of Calderihabitans maritimus KKC1, a thermophilic hydrogenogenic carboxydotrophic bacterium isolated from marine sediment.</title>
        <authorList>
            <person name="Omae K."/>
            <person name="Yoneda Y."/>
            <person name="Fukuyama Y."/>
            <person name="Yoshida T."/>
            <person name="Sako Y."/>
        </authorList>
    </citation>
    <scope>NUCLEOTIDE SEQUENCE [LARGE SCALE GENOMIC DNA]</scope>
    <source>
        <strain evidence="11">KKC1</strain>
    </source>
</reference>
<dbReference type="SMART" id="SM00790">
    <property type="entry name" value="AFOR_N"/>
    <property type="match status" value="1"/>
</dbReference>
<evidence type="ECO:0000313" key="10">
    <source>
        <dbReference type="EMBL" id="GAW91468.1"/>
    </source>
</evidence>
<dbReference type="RefSeq" id="WP_088552996.1">
    <property type="nucleotide sequence ID" value="NZ_BDGJ01000018.1"/>
</dbReference>
<evidence type="ECO:0000256" key="7">
    <source>
        <dbReference type="ARBA" id="ARBA00023014"/>
    </source>
</evidence>
<dbReference type="Pfam" id="PF02730">
    <property type="entry name" value="AFOR_N"/>
    <property type="match status" value="1"/>
</dbReference>
<dbReference type="OrthoDB" id="9763894at2"/>
<dbReference type="EMBL" id="BDGJ01000018">
    <property type="protein sequence ID" value="GAW91468.1"/>
    <property type="molecule type" value="Genomic_DNA"/>
</dbReference>
<dbReference type="GO" id="GO:0009055">
    <property type="term" value="F:electron transfer activity"/>
    <property type="evidence" value="ECO:0007669"/>
    <property type="project" value="InterPro"/>
</dbReference>
<name>A0A1Z5HPV0_9FIRM</name>
<sequence>MRGGYAGSIMYVDLTNRTVTRERLPEDYVHRFIGGAGINSRLLWDLVDPRVDAFSPDNALIFGTGPFVGTIIPGSSKSNVTAKSPHKKFQGLSGHGLFGMLKFTGHDHLIITGKASKPIYLKILNNQVEFCDASHLWGRDVWETTDAVWAEVGDSFMVSAIGPAGENLVKDASIITNKYATFARTGMGAVMGSKNLKAIAMYGTRPVKVADPKRLTKLINEVYKELTSHPNFLDWRKYGTLISLETFARMGIYAAKNYQKAYGKNLLKTFNYETFLSIKEGDVACLGCPVGCKHHLKLIEDGEELSVSISCLNAVLQSFGTFCLVKGWQNVVRCAAKAARMGLDLFSVGNLISFAMELYQRGIIDSKDTNGLELNWGDTEVVLELLEQIGRRRGFGNILADGLIEAPKHIARNAEEYAMQSKGLGLIYDPRIRLESTEIFSQFSNVRGHASNVSITMVKRKPEQIKRFAQKIGIPENRWPQVLQGSEGYNVARLTKWTEDVTSVMEFLGLCYFPMYQRFSMDIWVEIFKALTGMDSSVEKMLKAAENVWNIRRVYNMRAGATISDDSWPRRFVRESVSFNDKTYGPLNEQQMEQLVKEYYDERGWDPETGEVSETKLKELGLF</sequence>
<proteinExistence type="inferred from homology"/>
<evidence type="ECO:0000256" key="6">
    <source>
        <dbReference type="ARBA" id="ARBA00023004"/>
    </source>
</evidence>
<keyword evidence="4" id="KW-0479">Metal-binding</keyword>
<dbReference type="InterPro" id="IPR013983">
    <property type="entry name" value="Ald_Fedxn_OxRdtase_N"/>
</dbReference>
<keyword evidence="11" id="KW-1185">Reference proteome</keyword>
<keyword evidence="7" id="KW-0411">Iron-sulfur</keyword>
<dbReference type="InterPro" id="IPR051919">
    <property type="entry name" value="W-dependent_AOR"/>
</dbReference>
<evidence type="ECO:0000256" key="5">
    <source>
        <dbReference type="ARBA" id="ARBA00023002"/>
    </source>
</evidence>
<comment type="cofactor">
    <cofactor evidence="8">
        <name>tungstopterin</name>
        <dbReference type="ChEBI" id="CHEBI:30402"/>
    </cofactor>
</comment>
<evidence type="ECO:0000259" key="9">
    <source>
        <dbReference type="SMART" id="SM00790"/>
    </source>
</evidence>
<evidence type="ECO:0000256" key="1">
    <source>
        <dbReference type="ARBA" id="ARBA00001966"/>
    </source>
</evidence>
<dbReference type="SUPFAM" id="SSF56228">
    <property type="entry name" value="Aldehyde ferredoxin oxidoreductase, N-terminal domain"/>
    <property type="match status" value="1"/>
</dbReference>
<dbReference type="Gene3D" id="1.10.599.10">
    <property type="entry name" value="Aldehyde Ferredoxin Oxidoreductase Protein, subunit A, domain 3"/>
    <property type="match status" value="1"/>
</dbReference>
<dbReference type="GO" id="GO:0016625">
    <property type="term" value="F:oxidoreductase activity, acting on the aldehyde or oxo group of donors, iron-sulfur protein as acceptor"/>
    <property type="evidence" value="ECO:0007669"/>
    <property type="project" value="InterPro"/>
</dbReference>
<evidence type="ECO:0000256" key="3">
    <source>
        <dbReference type="ARBA" id="ARBA00022485"/>
    </source>
</evidence>
<dbReference type="PANTHER" id="PTHR30038:SF7">
    <property type="entry name" value="TUNGSTEN-CONTAINING GLYCERALDEHYDE-3-PHOSPHATE:FERREDOXIN OXIDOREDUCTASE"/>
    <property type="match status" value="1"/>
</dbReference>
<dbReference type="GO" id="GO:0046872">
    <property type="term" value="F:metal ion binding"/>
    <property type="evidence" value="ECO:0007669"/>
    <property type="project" value="UniProtKB-KW"/>
</dbReference>
<dbReference type="Gene3D" id="3.60.9.10">
    <property type="entry name" value="Aldehyde ferredoxin oxidoreductase, N-terminal domain"/>
    <property type="match status" value="1"/>
</dbReference>
<dbReference type="InterPro" id="IPR036021">
    <property type="entry name" value="Tungsten_al_ferr_oxy-like_C"/>
</dbReference>
<dbReference type="SUPFAM" id="SSF48310">
    <property type="entry name" value="Aldehyde ferredoxin oxidoreductase, C-terminal domains"/>
    <property type="match status" value="1"/>
</dbReference>
<keyword evidence="5" id="KW-0560">Oxidoreductase</keyword>
<dbReference type="GO" id="GO:0051539">
    <property type="term" value="F:4 iron, 4 sulfur cluster binding"/>
    <property type="evidence" value="ECO:0007669"/>
    <property type="project" value="UniProtKB-KW"/>
</dbReference>
<protein>
    <submittedName>
        <fullName evidence="10">Aldehyde ferredoxin oxidoreductase</fullName>
    </submittedName>
</protein>